<evidence type="ECO:0000256" key="1">
    <source>
        <dbReference type="SAM" id="Phobius"/>
    </source>
</evidence>
<gene>
    <name evidence="2" type="ORF">SAMN05444126_10618</name>
</gene>
<dbReference type="Proteomes" id="UP000199318">
    <property type="component" value="Unassembled WGS sequence"/>
</dbReference>
<dbReference type="EMBL" id="FOGV01000006">
    <property type="protein sequence ID" value="SER79138.1"/>
    <property type="molecule type" value="Genomic_DNA"/>
</dbReference>
<dbReference type="InterPro" id="IPR036259">
    <property type="entry name" value="MFS_trans_sf"/>
</dbReference>
<evidence type="ECO:0000313" key="3">
    <source>
        <dbReference type="Proteomes" id="UP000199318"/>
    </source>
</evidence>
<evidence type="ECO:0000313" key="2">
    <source>
        <dbReference type="EMBL" id="SER79138.1"/>
    </source>
</evidence>
<protein>
    <submittedName>
        <fullName evidence="2">Uncharacterized protein</fullName>
    </submittedName>
</protein>
<dbReference type="AlphaFoldDB" id="A0A1H9S2H8"/>
<feature type="transmembrane region" description="Helical" evidence="1">
    <location>
        <begin position="39"/>
        <end position="56"/>
    </location>
</feature>
<comment type="caution">
    <text evidence="2">The sequence shown here is derived from an EMBL/GenBank/DDBJ whole genome shotgun (WGS) entry which is preliminary data.</text>
</comment>
<name>A0A1H9S2H8_9BACI</name>
<accession>A0A1H9S2H8</accession>
<feature type="transmembrane region" description="Helical" evidence="1">
    <location>
        <begin position="98"/>
        <end position="121"/>
    </location>
</feature>
<sequence>MCQMEIEKFKRNCNWFIVAMLIVAAIHSFFYAVTQDGHNIAQIIVAVFAAGYFFTLHRQNVSAYVEADRSGNRGGGLLAIGLASAAGLYIMVSGMHPVIVILLSALFFISAAVFIFLLTVYEKLNMPDADDMEPLDNDEMVLANDALIGVKRGRRLDLLYIDRGNGREAIPVMTQLTYATIYDPFVKVSAEEDGYSGVLYCSMDQFKLLKERAPDDRQP</sequence>
<feature type="transmembrane region" description="Helical" evidence="1">
    <location>
        <begin position="12"/>
        <end position="33"/>
    </location>
</feature>
<reference evidence="3" key="1">
    <citation type="submission" date="2016-10" db="EMBL/GenBank/DDBJ databases">
        <authorList>
            <person name="de Groot N.N."/>
        </authorList>
    </citation>
    <scope>NUCLEOTIDE SEQUENCE [LARGE SCALE GENOMIC DNA]</scope>
    <source>
        <strain evidence="3">10nlg</strain>
    </source>
</reference>
<dbReference type="SUPFAM" id="SSF103473">
    <property type="entry name" value="MFS general substrate transporter"/>
    <property type="match status" value="1"/>
</dbReference>
<keyword evidence="3" id="KW-1185">Reference proteome</keyword>
<organism evidence="2 3">
    <name type="scientific">Salisediminibacterium halotolerans</name>
    <dbReference type="NCBI Taxonomy" id="517425"/>
    <lineage>
        <taxon>Bacteria</taxon>
        <taxon>Bacillati</taxon>
        <taxon>Bacillota</taxon>
        <taxon>Bacilli</taxon>
        <taxon>Bacillales</taxon>
        <taxon>Bacillaceae</taxon>
        <taxon>Salisediminibacterium</taxon>
    </lineage>
</organism>
<keyword evidence="1" id="KW-0472">Membrane</keyword>
<dbReference type="STRING" id="1464123.SAMN05444126_10618"/>
<keyword evidence="1" id="KW-1133">Transmembrane helix</keyword>
<feature type="transmembrane region" description="Helical" evidence="1">
    <location>
        <begin position="76"/>
        <end position="92"/>
    </location>
</feature>
<keyword evidence="1" id="KW-0812">Transmembrane</keyword>
<proteinExistence type="predicted"/>